<protein>
    <submittedName>
        <fullName evidence="1">Uncharacterized protein</fullName>
    </submittedName>
</protein>
<dbReference type="EMBL" id="BARV01017193">
    <property type="protein sequence ID" value="GAI20547.1"/>
    <property type="molecule type" value="Genomic_DNA"/>
</dbReference>
<evidence type="ECO:0000313" key="1">
    <source>
        <dbReference type="EMBL" id="GAI20547.1"/>
    </source>
</evidence>
<dbReference type="AlphaFoldDB" id="X1LMG4"/>
<sequence>MIIKNGQAIGIALENGDEIVGKTIVSGCDPKVTFRTLVDEKELPSDLVDAIDKFKYRGSSGKVNLALDGLPTFPAMKDKALIRGMQEICPSVDYLERAYDDAKYGGFSKRPFLGCIIPSTVDPPLPGKLLL</sequence>
<dbReference type="PANTHER" id="PTHR10668">
    <property type="entry name" value="PHYTOENE DEHYDROGENASE"/>
    <property type="match status" value="1"/>
</dbReference>
<organism evidence="1">
    <name type="scientific">marine sediment metagenome</name>
    <dbReference type="NCBI Taxonomy" id="412755"/>
    <lineage>
        <taxon>unclassified sequences</taxon>
        <taxon>metagenomes</taxon>
        <taxon>ecological metagenomes</taxon>
    </lineage>
</organism>
<comment type="caution">
    <text evidence="1">The sequence shown here is derived from an EMBL/GenBank/DDBJ whole genome shotgun (WGS) entry which is preliminary data.</text>
</comment>
<name>X1LMG4_9ZZZZ</name>
<accession>X1LMG4</accession>
<reference evidence="1" key="1">
    <citation type="journal article" date="2014" name="Front. Microbiol.">
        <title>High frequency of phylogenetically diverse reductive dehalogenase-homologous genes in deep subseafloor sedimentary metagenomes.</title>
        <authorList>
            <person name="Kawai M."/>
            <person name="Futagami T."/>
            <person name="Toyoda A."/>
            <person name="Takaki Y."/>
            <person name="Nishi S."/>
            <person name="Hori S."/>
            <person name="Arai W."/>
            <person name="Tsubouchi T."/>
            <person name="Morono Y."/>
            <person name="Uchiyama I."/>
            <person name="Ito T."/>
            <person name="Fujiyama A."/>
            <person name="Inagaki F."/>
            <person name="Takami H."/>
        </authorList>
    </citation>
    <scope>NUCLEOTIDE SEQUENCE</scope>
    <source>
        <strain evidence="1">Expedition CK06-06</strain>
    </source>
</reference>
<gene>
    <name evidence="1" type="ORF">S06H3_29353</name>
</gene>
<dbReference type="PANTHER" id="PTHR10668:SF103">
    <property type="entry name" value="PYRIDINE NUCLEOTIDE-DISULFIDE OXIDOREDUCTASE DOMAIN-CONTAINING PROTEIN 2"/>
    <property type="match status" value="1"/>
</dbReference>
<proteinExistence type="predicted"/>